<evidence type="ECO:0000313" key="4">
    <source>
        <dbReference type="EMBL" id="CAH2046669.1"/>
    </source>
</evidence>
<dbReference type="InterPro" id="IPR001878">
    <property type="entry name" value="Znf_CCHC"/>
</dbReference>
<feature type="compositionally biased region" description="Polar residues" evidence="2">
    <location>
        <begin position="384"/>
        <end position="393"/>
    </location>
</feature>
<feature type="compositionally biased region" description="Basic residues" evidence="2">
    <location>
        <begin position="372"/>
        <end position="381"/>
    </location>
</feature>
<dbReference type="PROSITE" id="PS50158">
    <property type="entry name" value="ZF_CCHC"/>
    <property type="match status" value="1"/>
</dbReference>
<keyword evidence="1" id="KW-0479">Metal-binding</keyword>
<evidence type="ECO:0000313" key="5">
    <source>
        <dbReference type="Proteomes" id="UP000836841"/>
    </source>
</evidence>
<keyword evidence="5" id="KW-1185">Reference proteome</keyword>
<dbReference type="AlphaFoldDB" id="A0AAU9RTU4"/>
<feature type="region of interest" description="Disordered" evidence="2">
    <location>
        <begin position="106"/>
        <end position="183"/>
    </location>
</feature>
<proteinExistence type="predicted"/>
<dbReference type="EMBL" id="OU466858">
    <property type="protein sequence ID" value="CAH2046669.1"/>
    <property type="molecule type" value="Genomic_DNA"/>
</dbReference>
<accession>A0AAU9RTU4</accession>
<dbReference type="GO" id="GO:0003676">
    <property type="term" value="F:nucleic acid binding"/>
    <property type="evidence" value="ECO:0007669"/>
    <property type="project" value="InterPro"/>
</dbReference>
<feature type="compositionally biased region" description="Basic and acidic residues" evidence="2">
    <location>
        <begin position="131"/>
        <end position="159"/>
    </location>
</feature>
<reference evidence="4 5" key="1">
    <citation type="submission" date="2022-03" db="EMBL/GenBank/DDBJ databases">
        <authorList>
            <person name="Nunn A."/>
            <person name="Chopra R."/>
            <person name="Nunn A."/>
            <person name="Contreras Garrido A."/>
        </authorList>
    </citation>
    <scope>NUCLEOTIDE SEQUENCE [LARGE SCALE GENOMIC DNA]</scope>
</reference>
<organism evidence="4 5">
    <name type="scientific">Thlaspi arvense</name>
    <name type="common">Field penny-cress</name>
    <dbReference type="NCBI Taxonomy" id="13288"/>
    <lineage>
        <taxon>Eukaryota</taxon>
        <taxon>Viridiplantae</taxon>
        <taxon>Streptophyta</taxon>
        <taxon>Embryophyta</taxon>
        <taxon>Tracheophyta</taxon>
        <taxon>Spermatophyta</taxon>
        <taxon>Magnoliopsida</taxon>
        <taxon>eudicotyledons</taxon>
        <taxon>Gunneridae</taxon>
        <taxon>Pentapetalae</taxon>
        <taxon>rosids</taxon>
        <taxon>malvids</taxon>
        <taxon>Brassicales</taxon>
        <taxon>Brassicaceae</taxon>
        <taxon>Thlaspideae</taxon>
        <taxon>Thlaspi</taxon>
    </lineage>
</organism>
<evidence type="ECO:0000259" key="3">
    <source>
        <dbReference type="PROSITE" id="PS50158"/>
    </source>
</evidence>
<evidence type="ECO:0000256" key="1">
    <source>
        <dbReference type="PROSITE-ProRule" id="PRU00047"/>
    </source>
</evidence>
<feature type="region of interest" description="Disordered" evidence="2">
    <location>
        <begin position="312"/>
        <end position="393"/>
    </location>
</feature>
<feature type="compositionally biased region" description="Low complexity" evidence="2">
    <location>
        <begin position="349"/>
        <end position="365"/>
    </location>
</feature>
<keyword evidence="1" id="KW-0862">Zinc</keyword>
<name>A0AAU9RTU4_THLAR</name>
<sequence>MSKEDGGDYKYIGQLGCESVQWKASEIRWGKFESFLRDSHVCTRIAMICYKDVVEDMKNLKYVFETTNAAMGELQIVGEASGEIHAFIEHECSNNMRDVIHLLPSSQAEDLGERDDNDDGNEADVDESENDGDKRPREENEGDGRNDERFNDLFEEGAKTQKAKSQDEEEMAEEVKEAEESDEDYKRYELGDAGYPDTPVESDEEWEAWANKKISKEVNRIAAICCEDGCKWRVYCTVEVPMNKWMVKVFHMSHNHGNSRNEPLEDLQNKGKATRHGRTFHCSNCGQAGHIKSGCKNEVVFMEGPKNIQGRTCKNLDEVMPKRPTQQRKKKKTSLDISNSQLLQEDESSTPIPAASSAPEPSVSSNNTNPPLKKKRGRALKITKPSNISRGTSKLMSAFIYRPFDVFKDTGDQFKPPQ</sequence>
<evidence type="ECO:0000256" key="2">
    <source>
        <dbReference type="SAM" id="MobiDB-lite"/>
    </source>
</evidence>
<feature type="domain" description="CCHC-type" evidence="3">
    <location>
        <begin position="282"/>
        <end position="297"/>
    </location>
</feature>
<dbReference type="GO" id="GO:0008270">
    <property type="term" value="F:zinc ion binding"/>
    <property type="evidence" value="ECO:0007669"/>
    <property type="project" value="UniProtKB-KW"/>
</dbReference>
<feature type="compositionally biased region" description="Acidic residues" evidence="2">
    <location>
        <begin position="167"/>
        <end position="183"/>
    </location>
</feature>
<protein>
    <recommendedName>
        <fullName evidence="3">CCHC-type domain-containing protein</fullName>
    </recommendedName>
</protein>
<gene>
    <name evidence="4" type="ORF">TAV2_LOCUS6082</name>
</gene>
<keyword evidence="1" id="KW-0863">Zinc-finger</keyword>
<feature type="compositionally biased region" description="Acidic residues" evidence="2">
    <location>
        <begin position="110"/>
        <end position="130"/>
    </location>
</feature>
<dbReference type="Proteomes" id="UP000836841">
    <property type="component" value="Chromosome 2"/>
</dbReference>